<evidence type="ECO:0000313" key="3">
    <source>
        <dbReference type="Proteomes" id="UP001281761"/>
    </source>
</evidence>
<evidence type="ECO:0000256" key="1">
    <source>
        <dbReference type="SAM" id="MobiDB-lite"/>
    </source>
</evidence>
<keyword evidence="3" id="KW-1185">Reference proteome</keyword>
<accession>A0ABQ9YKW2</accession>
<feature type="compositionally biased region" description="Low complexity" evidence="1">
    <location>
        <begin position="75"/>
        <end position="93"/>
    </location>
</feature>
<organism evidence="2 3">
    <name type="scientific">Blattamonas nauphoetae</name>
    <dbReference type="NCBI Taxonomy" id="2049346"/>
    <lineage>
        <taxon>Eukaryota</taxon>
        <taxon>Metamonada</taxon>
        <taxon>Preaxostyla</taxon>
        <taxon>Oxymonadida</taxon>
        <taxon>Blattamonas</taxon>
    </lineage>
</organism>
<protein>
    <submittedName>
        <fullName evidence="2">Uncharacterized protein</fullName>
    </submittedName>
</protein>
<sequence length="338" mass="36563">MLQPPILLLHIVLQCQKIGKDEGEMVERRGLEERRKRGRQTGWAVGGGSTEWRGSGGMAFACTERRHAAKKQTQKQETQSNNNHNPTRNRTTRQVPLAQSRPFRMVCGLPNGPASLRLLFDLCRLRVACVFEHFAFLVLHSPLACLPRPPLTSARLPRPPSHPACLPRPPLTSAFPACSPVLLSPLPRLPRPPLCFFCLSLVLHSSPLCFFFSLPLSSLPPLTLPPSPPLTSACLCLPSSSSTLLCLPPSSSPSPLLASLVFHSPLLASLVPPLTSACLPRPPLSSACLPRLPLTSACLPRPSSHLCFASLVLHSPLLASLVPLTSACLARPPLTSLR</sequence>
<dbReference type="EMBL" id="JARBJD010000003">
    <property type="protein sequence ID" value="KAK2964395.1"/>
    <property type="molecule type" value="Genomic_DNA"/>
</dbReference>
<proteinExistence type="predicted"/>
<evidence type="ECO:0000313" key="2">
    <source>
        <dbReference type="EMBL" id="KAK2964395.1"/>
    </source>
</evidence>
<feature type="region of interest" description="Disordered" evidence="1">
    <location>
        <begin position="65"/>
        <end position="95"/>
    </location>
</feature>
<name>A0ABQ9YKW2_9EUKA</name>
<comment type="caution">
    <text evidence="2">The sequence shown here is derived from an EMBL/GenBank/DDBJ whole genome shotgun (WGS) entry which is preliminary data.</text>
</comment>
<dbReference type="Proteomes" id="UP001281761">
    <property type="component" value="Unassembled WGS sequence"/>
</dbReference>
<gene>
    <name evidence="2" type="ORF">BLNAU_926</name>
</gene>
<reference evidence="2 3" key="1">
    <citation type="journal article" date="2022" name="bioRxiv">
        <title>Genomics of Preaxostyla Flagellates Illuminates Evolutionary Transitions and the Path Towards Mitochondrial Loss.</title>
        <authorList>
            <person name="Novak L.V.F."/>
            <person name="Treitli S.C."/>
            <person name="Pyrih J."/>
            <person name="Halakuc P."/>
            <person name="Pipaliya S.V."/>
            <person name="Vacek V."/>
            <person name="Brzon O."/>
            <person name="Soukal P."/>
            <person name="Eme L."/>
            <person name="Dacks J.B."/>
            <person name="Karnkowska A."/>
            <person name="Elias M."/>
            <person name="Hampl V."/>
        </authorList>
    </citation>
    <scope>NUCLEOTIDE SEQUENCE [LARGE SCALE GENOMIC DNA]</scope>
    <source>
        <strain evidence="2">NAU3</strain>
        <tissue evidence="2">Gut</tissue>
    </source>
</reference>